<dbReference type="Pfam" id="PF00646">
    <property type="entry name" value="F-box"/>
    <property type="match status" value="1"/>
</dbReference>
<evidence type="ECO:0000313" key="3">
    <source>
        <dbReference type="Proteomes" id="UP001497453"/>
    </source>
</evidence>
<organism evidence="2 3">
    <name type="scientific">Somion occarium</name>
    <dbReference type="NCBI Taxonomy" id="3059160"/>
    <lineage>
        <taxon>Eukaryota</taxon>
        <taxon>Fungi</taxon>
        <taxon>Dikarya</taxon>
        <taxon>Basidiomycota</taxon>
        <taxon>Agaricomycotina</taxon>
        <taxon>Agaricomycetes</taxon>
        <taxon>Polyporales</taxon>
        <taxon>Cerrenaceae</taxon>
        <taxon>Somion</taxon>
    </lineage>
</organism>
<dbReference type="InterPro" id="IPR036047">
    <property type="entry name" value="F-box-like_dom_sf"/>
</dbReference>
<name>A0ABP1CSI5_9APHY</name>
<dbReference type="Proteomes" id="UP001497453">
    <property type="component" value="Chromosome 1"/>
</dbReference>
<dbReference type="InterPro" id="IPR001810">
    <property type="entry name" value="F-box_dom"/>
</dbReference>
<protein>
    <recommendedName>
        <fullName evidence="1">F-box domain-containing protein</fullName>
    </recommendedName>
</protein>
<dbReference type="EMBL" id="OZ037944">
    <property type="protein sequence ID" value="CAL1697062.1"/>
    <property type="molecule type" value="Genomic_DNA"/>
</dbReference>
<accession>A0ABP1CSI5</accession>
<evidence type="ECO:0000259" key="1">
    <source>
        <dbReference type="Pfam" id="PF00646"/>
    </source>
</evidence>
<reference evidence="3" key="1">
    <citation type="submission" date="2024-04" db="EMBL/GenBank/DDBJ databases">
        <authorList>
            <person name="Shaw F."/>
            <person name="Minotto A."/>
        </authorList>
    </citation>
    <scope>NUCLEOTIDE SEQUENCE [LARGE SCALE GENOMIC DNA]</scope>
</reference>
<keyword evidence="3" id="KW-1185">Reference proteome</keyword>
<gene>
    <name evidence="2" type="ORF">GFSPODELE1_LOCUS1461</name>
</gene>
<dbReference type="SUPFAM" id="SSF81383">
    <property type="entry name" value="F-box domain"/>
    <property type="match status" value="1"/>
</dbReference>
<sequence length="664" mass="76161">MRSLANILVDDVTLLIMRELCVKDVLKMRCTCRHIAQLTKTKQLWCQLYRRVVAEQGIPVFPYMRPLDILSPSLVEALVVHMVRLDEKTMSQKGARLVPLHQPRSVTWIRLVRGQWLLVASSDLNTSVISLWSLSSLLSSPESSKPIVEAYLDAPVAYGMVQCYNDELFVALYLRGTNSFIDVLTIRHIDLRPFFCHSARFTGASHLRFFDGDWIGCAVYDGYSIPHILNWKTGDVERLCPLPDPRGGCLAMARWHNCIATITPKTLEIYLLNHDEQSHYAFWRAVDLPRGVGSVSFFSEDSNSPLRFCLSGYPGIFLYQVNCDPLDDQLSLMLLWSYCPEFASPRPLITFPSFGVTGQTLSWLSTPRHNRYQYCSFVAARLFHSDSEGLPPLFELDDPNLPAQYLFGVRDFDEARGVAVFGNGFGELVLYDFSHSDPYIIEKLSLPVALLPYVPEEQLPVLPMHAITSFASPPFPYCRFQDTDEAERMSLFEFWRSYTLPRIPIGWDTDWENSSVWHCFTGNPQSHRDHAWLHENVAFFLGQPILLIRRDTDWGDEVVFMAGGLLFMFLEETGCPCLLDPSVSLGDLLAAVDAGSDPWEFTVTKSSYDDFALQEYRLRTMYMYEWERVILKRNRWQELHDRGGNVHPALLEPFPEPSNPFRKW</sequence>
<proteinExistence type="predicted"/>
<feature type="domain" description="F-box" evidence="1">
    <location>
        <begin position="8"/>
        <end position="46"/>
    </location>
</feature>
<evidence type="ECO:0000313" key="2">
    <source>
        <dbReference type="EMBL" id="CAL1697062.1"/>
    </source>
</evidence>